<evidence type="ECO:0000313" key="21">
    <source>
        <dbReference type="Proteomes" id="UP000001868"/>
    </source>
</evidence>
<dbReference type="PANTHER" id="PTHR41523">
    <property type="entry name" value="TWO-COMPONENT SYSTEM SENSOR PROTEIN"/>
    <property type="match status" value="1"/>
</dbReference>
<accession>B4RHI5</accession>
<keyword evidence="6" id="KW-0285">Flavoprotein</keyword>
<sequence length="739" mass="80239">MRHAPRPIVDCQGEIGRLRSGPGECEGSVRSRPFRPSRGGGLRAVGSENAVPDSAFPPPSHFFSRPAPASIRPTTNPLAGPASRVRGSGRNAGSADALRCSWFEGGTAISQTIAPQPGPTAAGDLERRVADILDGLGEGFITFDLAWRITYCNRAAATHLGLDPETALGQVIWDLVDNPPEGALRRFLARAMAERITAEEEVPSDLHPGRWLQFRVFPLHDGLCLNFRDVTERRAQAQRERAQAERLAQLESRRAFMLEVADTLRALSDPEQILAAAARLLGERLGAARTGYAQISEDGARMVILGDWSRGDVERLTGVTLSLDIFGSEALATLKADRPLLIRDVTTDPRTAAFAEGYRGVQVGALLDVPLVREGRLEAFVFSSCPEPHAWTPEDVALAEDVAARTWSALGRARSEIALRESEARFRAMADSAPAPVWVTSAAGGIEFVNRAFSELAGKSPEELMGNAWLALMHPEDLQRVGPVREAALAELTPFNWTARFRGADGQYRWMRASSQPRFDSSGAFQGYVGIAMDVTDARRAQERQQLLINELNHRVKNTLATVQSLAHQTLREGMVTREARDRFTDRLLALSAAHNVLTRENWESAELSEIAREAVRPYNDPQAPRVLLEGPTARVAPNVALAVSMALHELATNAVKYGALSVPGGRVAVAWRFAPAGDAVELEWRETGGPPVTPPEGRGSGFGSRLLIQGLAAELGAPAELDYRPEGVVCRLRAPLAR</sequence>
<evidence type="ECO:0000256" key="7">
    <source>
        <dbReference type="ARBA" id="ARBA00022643"/>
    </source>
</evidence>
<evidence type="ECO:0000313" key="20">
    <source>
        <dbReference type="EMBL" id="ACG77445.1"/>
    </source>
</evidence>
<evidence type="ECO:0000256" key="15">
    <source>
        <dbReference type="ARBA" id="ARBA00023170"/>
    </source>
</evidence>
<dbReference type="PROSITE" id="PS50112">
    <property type="entry name" value="PAS"/>
    <property type="match status" value="2"/>
</dbReference>
<evidence type="ECO:0000256" key="9">
    <source>
        <dbReference type="ARBA" id="ARBA00022737"/>
    </source>
</evidence>
<dbReference type="SUPFAM" id="SSF55781">
    <property type="entry name" value="GAF domain-like"/>
    <property type="match status" value="1"/>
</dbReference>
<dbReference type="InterPro" id="IPR000014">
    <property type="entry name" value="PAS"/>
</dbReference>
<evidence type="ECO:0000256" key="8">
    <source>
        <dbReference type="ARBA" id="ARBA00022679"/>
    </source>
</evidence>
<dbReference type="EMBL" id="CP000747">
    <property type="protein sequence ID" value="ACG77445.1"/>
    <property type="molecule type" value="Genomic_DNA"/>
</dbReference>
<evidence type="ECO:0000256" key="2">
    <source>
        <dbReference type="ARBA" id="ARBA00012438"/>
    </source>
</evidence>
<dbReference type="eggNOG" id="COG3920">
    <property type="taxonomic scope" value="Bacteria"/>
</dbReference>
<keyword evidence="16" id="KW-0175">Coiled coil</keyword>
<dbReference type="AlphaFoldDB" id="B4RHI5"/>
<feature type="domain" description="PAC" evidence="19">
    <location>
        <begin position="495"/>
        <end position="547"/>
    </location>
</feature>
<evidence type="ECO:0000259" key="19">
    <source>
        <dbReference type="PROSITE" id="PS50113"/>
    </source>
</evidence>
<dbReference type="FunFam" id="3.30.450.20:FF:000099">
    <property type="entry name" value="Sensory box sensor histidine kinase"/>
    <property type="match status" value="1"/>
</dbReference>
<keyword evidence="21" id="KW-1185">Reference proteome</keyword>
<dbReference type="InterPro" id="IPR013655">
    <property type="entry name" value="PAS_fold_3"/>
</dbReference>
<dbReference type="Pfam" id="PF01590">
    <property type="entry name" value="GAF"/>
    <property type="match status" value="1"/>
</dbReference>
<evidence type="ECO:0000256" key="10">
    <source>
        <dbReference type="ARBA" id="ARBA00022741"/>
    </source>
</evidence>
<dbReference type="HOGENOM" id="CLU_000445_114_57_5"/>
<dbReference type="GO" id="GO:0009881">
    <property type="term" value="F:photoreceptor activity"/>
    <property type="evidence" value="ECO:0007669"/>
    <property type="project" value="UniProtKB-KW"/>
</dbReference>
<keyword evidence="8" id="KW-0808">Transferase</keyword>
<evidence type="ECO:0000256" key="16">
    <source>
        <dbReference type="SAM" id="Coils"/>
    </source>
</evidence>
<dbReference type="Proteomes" id="UP000001868">
    <property type="component" value="Chromosome"/>
</dbReference>
<dbReference type="SMART" id="SM00911">
    <property type="entry name" value="HWE_HK"/>
    <property type="match status" value="1"/>
</dbReference>
<evidence type="ECO:0000256" key="17">
    <source>
        <dbReference type="SAM" id="MobiDB-lite"/>
    </source>
</evidence>
<dbReference type="SMART" id="SM00091">
    <property type="entry name" value="PAS"/>
    <property type="match status" value="2"/>
</dbReference>
<evidence type="ECO:0000256" key="11">
    <source>
        <dbReference type="ARBA" id="ARBA00022777"/>
    </source>
</evidence>
<proteinExistence type="predicted"/>
<keyword evidence="14" id="KW-0843">Virulence</keyword>
<dbReference type="SMART" id="SM00086">
    <property type="entry name" value="PAC"/>
    <property type="match status" value="1"/>
</dbReference>
<dbReference type="Gene3D" id="3.30.565.10">
    <property type="entry name" value="Histidine kinase-like ATPase, C-terminal domain"/>
    <property type="match status" value="1"/>
</dbReference>
<name>B4RHI5_PHEZH</name>
<dbReference type="SMART" id="SM00065">
    <property type="entry name" value="GAF"/>
    <property type="match status" value="1"/>
</dbReference>
<dbReference type="InterPro" id="IPR000700">
    <property type="entry name" value="PAS-assoc_C"/>
</dbReference>
<dbReference type="PANTHER" id="PTHR41523:SF7">
    <property type="entry name" value="HISTIDINE KINASE"/>
    <property type="match status" value="1"/>
</dbReference>
<feature type="coiled-coil region" evidence="16">
    <location>
        <begin position="227"/>
        <end position="254"/>
    </location>
</feature>
<dbReference type="KEGG" id="pzu:PHZ_c1031"/>
<dbReference type="eggNOG" id="COG2203">
    <property type="taxonomic scope" value="Bacteria"/>
</dbReference>
<dbReference type="eggNOG" id="COG2202">
    <property type="taxonomic scope" value="Bacteria"/>
</dbReference>
<dbReference type="Gene3D" id="3.30.450.20">
    <property type="entry name" value="PAS domain"/>
    <property type="match status" value="2"/>
</dbReference>
<feature type="domain" description="PAS" evidence="18">
    <location>
        <begin position="125"/>
        <end position="195"/>
    </location>
</feature>
<dbReference type="Gene3D" id="3.30.450.40">
    <property type="match status" value="1"/>
</dbReference>
<evidence type="ECO:0000256" key="3">
    <source>
        <dbReference type="ARBA" id="ARBA00022543"/>
    </source>
</evidence>
<dbReference type="InterPro" id="IPR011102">
    <property type="entry name" value="Sig_transdc_His_kinase_HWE"/>
</dbReference>
<dbReference type="STRING" id="450851.PHZ_c1031"/>
<evidence type="ECO:0000256" key="14">
    <source>
        <dbReference type="ARBA" id="ARBA00023026"/>
    </source>
</evidence>
<gene>
    <name evidence="20" type="ordered locus">PHZ_c1031</name>
</gene>
<keyword evidence="4" id="KW-0597">Phosphoprotein</keyword>
<dbReference type="NCBIfam" id="TIGR00229">
    <property type="entry name" value="sensory_box"/>
    <property type="match status" value="2"/>
</dbReference>
<keyword evidence="9" id="KW-0677">Repeat</keyword>
<evidence type="ECO:0000256" key="5">
    <source>
        <dbReference type="ARBA" id="ARBA00022606"/>
    </source>
</evidence>
<keyword evidence="3" id="KW-0600">Photoreceptor protein</keyword>
<evidence type="ECO:0000256" key="13">
    <source>
        <dbReference type="ARBA" id="ARBA00022991"/>
    </source>
</evidence>
<feature type="compositionally biased region" description="Low complexity" evidence="17">
    <location>
        <begin position="28"/>
        <end position="37"/>
    </location>
</feature>
<dbReference type="InterPro" id="IPR001610">
    <property type="entry name" value="PAC"/>
</dbReference>
<keyword evidence="13" id="KW-0157">Chromophore</keyword>
<evidence type="ECO:0000256" key="1">
    <source>
        <dbReference type="ARBA" id="ARBA00000085"/>
    </source>
</evidence>
<dbReference type="GO" id="GO:0005524">
    <property type="term" value="F:ATP binding"/>
    <property type="evidence" value="ECO:0007669"/>
    <property type="project" value="UniProtKB-KW"/>
</dbReference>
<keyword evidence="5" id="KW-0716">Sensory transduction</keyword>
<dbReference type="InterPro" id="IPR029016">
    <property type="entry name" value="GAF-like_dom_sf"/>
</dbReference>
<evidence type="ECO:0000256" key="12">
    <source>
        <dbReference type="ARBA" id="ARBA00022840"/>
    </source>
</evidence>
<dbReference type="CDD" id="cd00130">
    <property type="entry name" value="PAS"/>
    <property type="match status" value="2"/>
</dbReference>
<dbReference type="SUPFAM" id="SSF55785">
    <property type="entry name" value="PYP-like sensor domain (PAS domain)"/>
    <property type="match status" value="2"/>
</dbReference>
<comment type="catalytic activity">
    <reaction evidence="1">
        <text>ATP + protein L-histidine = ADP + protein N-phospho-L-histidine.</text>
        <dbReference type="EC" id="2.7.13.3"/>
    </reaction>
</comment>
<dbReference type="PROSITE" id="PS50113">
    <property type="entry name" value="PAC"/>
    <property type="match status" value="1"/>
</dbReference>
<dbReference type="Pfam" id="PF08447">
    <property type="entry name" value="PAS_3"/>
    <property type="match status" value="1"/>
</dbReference>
<feature type="domain" description="PAS" evidence="18">
    <location>
        <begin position="422"/>
        <end position="492"/>
    </location>
</feature>
<evidence type="ECO:0000256" key="4">
    <source>
        <dbReference type="ARBA" id="ARBA00022553"/>
    </source>
</evidence>
<keyword evidence="12" id="KW-0067">ATP-binding</keyword>
<keyword evidence="15" id="KW-0675">Receptor</keyword>
<dbReference type="InterPro" id="IPR003018">
    <property type="entry name" value="GAF"/>
</dbReference>
<protein>
    <recommendedName>
        <fullName evidence="2">histidine kinase</fullName>
        <ecNumber evidence="2">2.7.13.3</ecNumber>
    </recommendedName>
</protein>
<organism evidence="20 21">
    <name type="scientific">Phenylobacterium zucineum (strain HLK1)</name>
    <dbReference type="NCBI Taxonomy" id="450851"/>
    <lineage>
        <taxon>Bacteria</taxon>
        <taxon>Pseudomonadati</taxon>
        <taxon>Pseudomonadota</taxon>
        <taxon>Alphaproteobacteria</taxon>
        <taxon>Caulobacterales</taxon>
        <taxon>Caulobacteraceae</taxon>
        <taxon>Phenylobacterium</taxon>
    </lineage>
</organism>
<dbReference type="InterPro" id="IPR035965">
    <property type="entry name" value="PAS-like_dom_sf"/>
</dbReference>
<dbReference type="Pfam" id="PF07536">
    <property type="entry name" value="HWE_HK"/>
    <property type="match status" value="1"/>
</dbReference>
<dbReference type="InterPro" id="IPR036890">
    <property type="entry name" value="HATPase_C_sf"/>
</dbReference>
<evidence type="ECO:0000259" key="18">
    <source>
        <dbReference type="PROSITE" id="PS50112"/>
    </source>
</evidence>
<feature type="region of interest" description="Disordered" evidence="17">
    <location>
        <begin position="19"/>
        <end position="43"/>
    </location>
</feature>
<dbReference type="EC" id="2.7.13.3" evidence="2"/>
<dbReference type="Pfam" id="PF08448">
    <property type="entry name" value="PAS_4"/>
    <property type="match status" value="1"/>
</dbReference>
<dbReference type="GO" id="GO:0004673">
    <property type="term" value="F:protein histidine kinase activity"/>
    <property type="evidence" value="ECO:0007669"/>
    <property type="project" value="UniProtKB-EC"/>
</dbReference>
<dbReference type="InterPro" id="IPR013656">
    <property type="entry name" value="PAS_4"/>
</dbReference>
<keyword evidence="10" id="KW-0547">Nucleotide-binding</keyword>
<evidence type="ECO:0000256" key="6">
    <source>
        <dbReference type="ARBA" id="ARBA00022630"/>
    </source>
</evidence>
<dbReference type="OrthoDB" id="136506at2"/>
<keyword evidence="11 20" id="KW-0418">Kinase</keyword>
<keyword evidence="7" id="KW-0288">FMN</keyword>
<reference evidence="20 21" key="1">
    <citation type="journal article" date="2008" name="BMC Genomics">
        <title>Complete genome of Phenylobacterium zucineum - a novel facultative intracellular bacterium isolated from human erythroleukemia cell line K562.</title>
        <authorList>
            <person name="Luo Y."/>
            <person name="Xu X."/>
            <person name="Ding Z."/>
            <person name="Liu Z."/>
            <person name="Zhang B."/>
            <person name="Yan Z."/>
            <person name="Sun J."/>
            <person name="Hu S."/>
            <person name="Hu X."/>
        </authorList>
    </citation>
    <scope>NUCLEOTIDE SEQUENCE [LARGE SCALE GENOMIC DNA]</scope>
    <source>
        <strain evidence="20 21">HLK1</strain>
    </source>
</reference>